<evidence type="ECO:0000313" key="1">
    <source>
        <dbReference type="EMBL" id="MBE5039332.1"/>
    </source>
</evidence>
<proteinExistence type="predicted"/>
<sequence length="404" mass="47738">MNTSAELLMRILNAFLYQKCLEPEFMQVFRKNNAGVLYLAKIHNVLGIAGYKVWEYYNRYAPTDPDEKEMFVLSEQLYAMTVSRMVKREFGCQRLLQELENEKIDYIPFKGIVVKDFYAIPELRTFGDIDIIIHKEDRERCHALMLRLGYTAKVDFGEVYSYQKGCEHYEIHTSIMTINITQNGAQKEYFEGLWNHAYQESGHRWKLTPEFHFIYLVAHIAKHIYSSGAGIRMYLDLAFLLKSESEAFNWQWIMKEFENLGLGRFFALTIFCVQKWFGVMVPFKLSEPEREVVADFFDFTMEAGVFGKEGKRQSEAVIRHARFREKRFVRFRALCNVLFPPAEAIRDKYDYIKKHPYLLPVAWVDRCLRNRQRIKNKIGESGEIILAKTQSIEKNTEFYHKIGL</sequence>
<dbReference type="Proteomes" id="UP000806542">
    <property type="component" value="Unassembled WGS sequence"/>
</dbReference>
<name>A0A9D5M4K9_9FIRM</name>
<dbReference type="InterPro" id="IPR039498">
    <property type="entry name" value="NTP_transf_5"/>
</dbReference>
<comment type="caution">
    <text evidence="1">The sequence shown here is derived from an EMBL/GenBank/DDBJ whole genome shotgun (WGS) entry which is preliminary data.</text>
</comment>
<organism evidence="1 2">
    <name type="scientific">Ructibacterium gallinarum</name>
    <dbReference type="NCBI Taxonomy" id="2779355"/>
    <lineage>
        <taxon>Bacteria</taxon>
        <taxon>Bacillati</taxon>
        <taxon>Bacillota</taxon>
        <taxon>Clostridia</taxon>
        <taxon>Eubacteriales</taxon>
        <taxon>Oscillospiraceae</taxon>
        <taxon>Ructibacterium</taxon>
    </lineage>
</organism>
<dbReference type="EMBL" id="JADCKB010000003">
    <property type="protein sequence ID" value="MBE5039332.1"/>
    <property type="molecule type" value="Genomic_DNA"/>
</dbReference>
<accession>A0A9D5M4K9</accession>
<dbReference type="Gene3D" id="3.30.460.40">
    <property type="match status" value="1"/>
</dbReference>
<gene>
    <name evidence="1" type="ORF">INF28_02470</name>
</gene>
<dbReference type="RefSeq" id="WP_226391893.1">
    <property type="nucleotide sequence ID" value="NZ_JADCKB010000003.1"/>
</dbReference>
<evidence type="ECO:0000313" key="2">
    <source>
        <dbReference type="Proteomes" id="UP000806542"/>
    </source>
</evidence>
<reference evidence="1" key="1">
    <citation type="submission" date="2020-10" db="EMBL/GenBank/DDBJ databases">
        <title>ChiBAC.</title>
        <authorList>
            <person name="Zenner C."/>
            <person name="Hitch T.C.A."/>
            <person name="Clavel T."/>
        </authorList>
    </citation>
    <scope>NUCLEOTIDE SEQUENCE</scope>
    <source>
        <strain evidence="1">DSM 107454</strain>
    </source>
</reference>
<dbReference type="AlphaFoldDB" id="A0A9D5M4K9"/>
<protein>
    <submittedName>
        <fullName evidence="1">Nucleotidyltransferase family protein</fullName>
    </submittedName>
</protein>
<dbReference type="Pfam" id="PF14907">
    <property type="entry name" value="NTP_transf_5"/>
    <property type="match status" value="1"/>
</dbReference>
<keyword evidence="2" id="KW-1185">Reference proteome</keyword>